<dbReference type="Proteomes" id="UP000332933">
    <property type="component" value="Unassembled WGS sequence"/>
</dbReference>
<name>A0A485KQX6_9STRA</name>
<sequence>MLRYKVGPHTTKDGANTFVFPLFLRVGGFLYIVATATCSLVYLDILAPCISNDLWWPDFNTTGVQTFLGDLYNAKLATGSKGTLDMFGPGATIAKDYSHGTAFVSMRPTTARAMLLNRLPLAQAIHLIRSISFFDNMRTLPPPCWFDFNRTYEMAHTARHQVVCNQRRVANAAFYLEVLLRNLRLSDLTSNTYYPEIQSAIFAAIQSTSSGEQYIHSLLNHAWPTVSDEVNLWSSHGLLYFQNLMQNLYQEGIQDTITIVNALGLRQTITISNIPYSNRPKAAWTTQFAFAGFWNDLDSAAQTGSSLIRSAPNSFEMMGNDWDMYYDGPAGTEATALIRTNLGPLTVIDIFLLQPPPSLLFVADMYQNMLHTAILASPKAYATLDEPIVDVTPVAWRQPNAVYYGGNPVCSYGNPQPYVQPSFSYYDDCGVQVQHTIPLARESVIFAMVATGVQSSQALASICEGLCSPRTHATCLQTLQHTFTFFQNLLGPTLPRLNTTLQVATQDILPLKIGFVQWATINSTDQVLTQPMVASPYADPWSFIGWMTMLEWANGQREVYSFEGDSGNWTLVSRLVDFQPLAADIQELPHNACTYLRVVCIYVSAVFVLVNMLVLVFSALAQFQIDGRNLFKCNRLVGGAWIGRPFLYLRGLTAIFVLSTSSVVFNRYEDLAKLDFSPRPFWHVFVLAGEATWITIVNSDVCLPLTQPYGSLYAPISAHVAWLAVFTLEVLYPYRAEATIGRSCTIVSFMRGVECVSGEVAIGSVDRAMLLFAVVVGSGVLIFPLVRLASSWSPRFRPKERAHPHVLLTSAADAYLSRHELHETYFDAAACVMCGILPLRKRLFDTKLWVFFQAPCVGRMMYSLPLVTLGSAKTSLSPQTAILNRASATKKVKSNFRIRAVGLLGLGYMACGVVSSFLYLAVSKESLANDFFWLGFNDTNTQSFLTNWFNRNLQFLRPTPQMQIDNANNSYYTGANNASQVNILSSALYAIAIQDEVNSLENVVQGLRTMDSCNLPWIATAYCFADFNQQWPMAYSAHRQNRCEAEDNNGAVYLEAVLRNANWAELSKCWGDALEIAVFSAVRGTNTGNGWIESVKTNALSVADEVAFWRNHNITRFTTQWQNYKKLGVTEMFLVSNALGVDYPLTLKKSNSSFQLTAATSFKMYWSFANDLTQVTKNASGTSLLQQSSTFLYANTTLQAVMLQGSTVLTSPLDPALALFNGVVGPFGVVDLKRVPIPQLLGDLYHSMSQFIMTKLSSSDVIQRAFWSIYVLAFFTPQPQAWDNLNLWGGDINCGRNYGGSFSTPFQFFSSNGLCGNYLTEYTSPYTQNVIMAIITSVNMSAATQLAISNRDVTHKKAVAALLNQSVDFLTRFFTPTEKSQYYGTSQDVQSLVRDQVKLELVHYLTYDNVNYNMSRVNVFARTEPDFAFFSWLYLFEWVEGKREVVSFQGDLDTITTLSTIQNFDERPVNQQEIPVNVSFYFLTLIQYITAVLFGVGCLVCFYILTSRGFIEGSNMVGFGLVAGHVWIGRPLVLLRGLTAIALLSTSSLHLIEPRTGLLAQFSSPPRFWLTTVLSCSEMTWLVNVIVDTFSVATHKYTDGYSTLSTVAVVAEAALWSFVAPTSHLVSVGRACTLVAVDFDVVCTSGRVEIGDFTRFQRLVALGFGMSVFCYVAERVRYPKGQTHVDELSLWLYCTAKYTFERSIRSSWEHEGVCYIDQASAALTGILTLHYGGKLYIFDIKTWRVYAMPPKKLLAAMNGHTTSHLVHALPLVE</sequence>
<keyword evidence="1" id="KW-0812">Transmembrane</keyword>
<organism evidence="3 4">
    <name type="scientific">Aphanomyces stellatus</name>
    <dbReference type="NCBI Taxonomy" id="120398"/>
    <lineage>
        <taxon>Eukaryota</taxon>
        <taxon>Sar</taxon>
        <taxon>Stramenopiles</taxon>
        <taxon>Oomycota</taxon>
        <taxon>Saprolegniomycetes</taxon>
        <taxon>Saprolegniales</taxon>
        <taxon>Verrucalvaceae</taxon>
        <taxon>Aphanomyces</taxon>
    </lineage>
</organism>
<feature type="transmembrane region" description="Helical" evidence="1">
    <location>
        <begin position="646"/>
        <end position="668"/>
    </location>
</feature>
<reference evidence="2" key="2">
    <citation type="submission" date="2019-06" db="EMBL/GenBank/DDBJ databases">
        <title>Genomics analysis of Aphanomyces spp. identifies a new class of oomycete effector associated with host adaptation.</title>
        <authorList>
            <person name="Gaulin E."/>
        </authorList>
    </citation>
    <scope>NUCLEOTIDE SEQUENCE</scope>
    <source>
        <strain evidence="2">CBS 578.67</strain>
    </source>
</reference>
<evidence type="ECO:0000313" key="4">
    <source>
        <dbReference type="Proteomes" id="UP000332933"/>
    </source>
</evidence>
<evidence type="ECO:0000256" key="1">
    <source>
        <dbReference type="SAM" id="Phobius"/>
    </source>
</evidence>
<keyword evidence="4" id="KW-1185">Reference proteome</keyword>
<accession>A0A485KQX6</accession>
<feature type="transmembrane region" description="Helical" evidence="1">
    <location>
        <begin position="768"/>
        <end position="789"/>
    </location>
</feature>
<keyword evidence="1" id="KW-0472">Membrane</keyword>
<feature type="transmembrane region" description="Helical" evidence="1">
    <location>
        <begin position="711"/>
        <end position="732"/>
    </location>
</feature>
<evidence type="ECO:0000313" key="2">
    <source>
        <dbReference type="EMBL" id="KAF0698965.1"/>
    </source>
</evidence>
<feature type="transmembrane region" description="Helical" evidence="1">
    <location>
        <begin position="1517"/>
        <end position="1544"/>
    </location>
</feature>
<reference evidence="3 4" key="1">
    <citation type="submission" date="2019-03" db="EMBL/GenBank/DDBJ databases">
        <authorList>
            <person name="Gaulin E."/>
            <person name="Dumas B."/>
        </authorList>
    </citation>
    <scope>NUCLEOTIDE SEQUENCE [LARGE SCALE GENOMIC DNA]</scope>
    <source>
        <strain evidence="3">CBS 568.67</strain>
    </source>
</reference>
<evidence type="ECO:0000313" key="3">
    <source>
        <dbReference type="EMBL" id="VFT87330.1"/>
    </source>
</evidence>
<dbReference type="EMBL" id="VJMH01005208">
    <property type="protein sequence ID" value="KAF0698965.1"/>
    <property type="molecule type" value="Genomic_DNA"/>
</dbReference>
<protein>
    <submittedName>
        <fullName evidence="3">Aste57867_10456 protein</fullName>
    </submittedName>
</protein>
<keyword evidence="1" id="KW-1133">Transmembrane helix</keyword>
<proteinExistence type="predicted"/>
<gene>
    <name evidence="3" type="primary">Aste57867_10456</name>
    <name evidence="2" type="ORF">As57867_010416</name>
    <name evidence="3" type="ORF">ASTE57867_10456</name>
</gene>
<dbReference type="EMBL" id="CAADRA010005229">
    <property type="protein sequence ID" value="VFT87330.1"/>
    <property type="molecule type" value="Genomic_DNA"/>
</dbReference>
<feature type="transmembrane region" description="Helical" evidence="1">
    <location>
        <begin position="680"/>
        <end position="699"/>
    </location>
</feature>
<feature type="transmembrane region" description="Helical" evidence="1">
    <location>
        <begin position="22"/>
        <end position="43"/>
    </location>
</feature>
<feature type="transmembrane region" description="Helical" evidence="1">
    <location>
        <begin position="900"/>
        <end position="922"/>
    </location>
</feature>
<feature type="transmembrane region" description="Helical" evidence="1">
    <location>
        <begin position="601"/>
        <end position="625"/>
    </location>
</feature>
<feature type="transmembrane region" description="Helical" evidence="1">
    <location>
        <begin position="1480"/>
        <end position="1505"/>
    </location>
</feature>